<reference evidence="1 2" key="1">
    <citation type="journal article" date="2009" name="J. Bacteriol.">
        <title>Complete genome sequence of Haemophilus parasuis SH0165.</title>
        <authorList>
            <person name="Yue M."/>
            <person name="Yang F."/>
            <person name="Yang J."/>
            <person name="Bei W."/>
            <person name="Cai X."/>
            <person name="Chen L."/>
            <person name="Dong J."/>
            <person name="Zhou R."/>
            <person name="Jin M."/>
            <person name="Jin Q."/>
            <person name="Chen H."/>
        </authorList>
    </citation>
    <scope>NUCLEOTIDE SEQUENCE [LARGE SCALE GENOMIC DNA]</scope>
    <source>
        <strain evidence="1 2">SH0165</strain>
    </source>
</reference>
<dbReference type="EMBL" id="CP001321">
    <property type="protein sequence ID" value="ACL32461.1"/>
    <property type="molecule type" value="Genomic_DNA"/>
</dbReference>
<organism evidence="1 2">
    <name type="scientific">Glaesserella parasuis serovar 5 (strain SH0165)</name>
    <name type="common">Haemophilus parasuis</name>
    <dbReference type="NCBI Taxonomy" id="557723"/>
    <lineage>
        <taxon>Bacteria</taxon>
        <taxon>Pseudomonadati</taxon>
        <taxon>Pseudomonadota</taxon>
        <taxon>Gammaproteobacteria</taxon>
        <taxon>Pasteurellales</taxon>
        <taxon>Pasteurellaceae</taxon>
        <taxon>Glaesserella</taxon>
    </lineage>
</organism>
<dbReference type="KEGG" id="hap:HAPS_0828"/>
<evidence type="ECO:0000313" key="2">
    <source>
        <dbReference type="Proteomes" id="UP000006743"/>
    </source>
</evidence>
<sequence>MAENTAKRKILQIFSALLPLVCVKKGKIVEKKGKNG</sequence>
<proteinExistence type="predicted"/>
<dbReference type="AlphaFoldDB" id="B8F559"/>
<accession>B8F559</accession>
<dbReference type="STRING" id="557723.HAPS_0828"/>
<keyword evidence="2" id="KW-1185">Reference proteome</keyword>
<dbReference type="HOGENOM" id="CLU_3356491_0_0_6"/>
<name>B8F559_GLAP5</name>
<protein>
    <submittedName>
        <fullName evidence="1">Uncharacterized protein</fullName>
    </submittedName>
</protein>
<evidence type="ECO:0000313" key="1">
    <source>
        <dbReference type="EMBL" id="ACL32461.1"/>
    </source>
</evidence>
<gene>
    <name evidence="1" type="ordered locus">HAPS_0828</name>
</gene>
<dbReference type="Proteomes" id="UP000006743">
    <property type="component" value="Chromosome"/>
</dbReference>